<dbReference type="GeneID" id="98142255"/>
<sequence>MRRRINNAPTVIRRFARINEGPFIERIRQCFPQRFRPCQELRPWILQAAGGLIGSQCLPSRGGGRDRPYKARRNWEGDRKTSQEYLLGLQSRTNRTIRRGSPNVGYVILGSSAMHVPIRCG</sequence>
<protein>
    <submittedName>
        <fullName evidence="1">Uncharacterized protein</fullName>
    </submittedName>
</protein>
<keyword evidence="2" id="KW-1185">Reference proteome</keyword>
<comment type="caution">
    <text evidence="1">The sequence shown here is derived from an EMBL/GenBank/DDBJ whole genome shotgun (WGS) entry which is preliminary data.</text>
</comment>
<accession>A0ABR4LX80</accession>
<dbReference type="RefSeq" id="XP_070887976.1">
    <property type="nucleotide sequence ID" value="XM_071027183.1"/>
</dbReference>
<organism evidence="1 2">
    <name type="scientific">Aspergillus lucknowensis</name>
    <dbReference type="NCBI Taxonomy" id="176173"/>
    <lineage>
        <taxon>Eukaryota</taxon>
        <taxon>Fungi</taxon>
        <taxon>Dikarya</taxon>
        <taxon>Ascomycota</taxon>
        <taxon>Pezizomycotina</taxon>
        <taxon>Eurotiomycetes</taxon>
        <taxon>Eurotiomycetidae</taxon>
        <taxon>Eurotiales</taxon>
        <taxon>Aspergillaceae</taxon>
        <taxon>Aspergillus</taxon>
        <taxon>Aspergillus subgen. Nidulantes</taxon>
    </lineage>
</organism>
<dbReference type="Proteomes" id="UP001610432">
    <property type="component" value="Unassembled WGS sequence"/>
</dbReference>
<evidence type="ECO:0000313" key="1">
    <source>
        <dbReference type="EMBL" id="KAL2868997.1"/>
    </source>
</evidence>
<gene>
    <name evidence="1" type="ORF">BJX67DRAFT_31335</name>
</gene>
<evidence type="ECO:0000313" key="2">
    <source>
        <dbReference type="Proteomes" id="UP001610432"/>
    </source>
</evidence>
<proteinExistence type="predicted"/>
<reference evidence="1 2" key="1">
    <citation type="submission" date="2024-07" db="EMBL/GenBank/DDBJ databases">
        <title>Section-level genome sequencing and comparative genomics of Aspergillus sections Usti and Cavernicolus.</title>
        <authorList>
            <consortium name="Lawrence Berkeley National Laboratory"/>
            <person name="Nybo J.L."/>
            <person name="Vesth T.C."/>
            <person name="Theobald S."/>
            <person name="Frisvad J.C."/>
            <person name="Larsen T.O."/>
            <person name="Kjaerboelling I."/>
            <person name="Rothschild-Mancinelli K."/>
            <person name="Lyhne E.K."/>
            <person name="Kogle M.E."/>
            <person name="Barry K."/>
            <person name="Clum A."/>
            <person name="Na H."/>
            <person name="Ledsgaard L."/>
            <person name="Lin J."/>
            <person name="Lipzen A."/>
            <person name="Kuo A."/>
            <person name="Riley R."/>
            <person name="Mondo S."/>
            <person name="Labutti K."/>
            <person name="Haridas S."/>
            <person name="Pangalinan J."/>
            <person name="Salamov A.A."/>
            <person name="Simmons B.A."/>
            <person name="Magnuson J.K."/>
            <person name="Chen J."/>
            <person name="Drula E."/>
            <person name="Henrissat B."/>
            <person name="Wiebenga A."/>
            <person name="Lubbers R.J."/>
            <person name="Gomes A.C."/>
            <person name="Macurrencykelacurrency M.R."/>
            <person name="Stajich J."/>
            <person name="Grigoriev I.V."/>
            <person name="Mortensen U.H."/>
            <person name="De Vries R.P."/>
            <person name="Baker S.E."/>
            <person name="Andersen M.R."/>
        </authorList>
    </citation>
    <scope>NUCLEOTIDE SEQUENCE [LARGE SCALE GENOMIC DNA]</scope>
    <source>
        <strain evidence="1 2">CBS 449.75</strain>
    </source>
</reference>
<name>A0ABR4LX80_9EURO</name>
<dbReference type="EMBL" id="JBFXLQ010000011">
    <property type="protein sequence ID" value="KAL2868997.1"/>
    <property type="molecule type" value="Genomic_DNA"/>
</dbReference>